<dbReference type="InterPro" id="IPR008979">
    <property type="entry name" value="Galactose-bd-like_sf"/>
</dbReference>
<feature type="compositionally biased region" description="Polar residues" evidence="1">
    <location>
        <begin position="2147"/>
        <end position="2167"/>
    </location>
</feature>
<dbReference type="SUPFAM" id="SSF49785">
    <property type="entry name" value="Galactose-binding domain-like"/>
    <property type="match status" value="1"/>
</dbReference>
<feature type="compositionally biased region" description="Polar residues" evidence="1">
    <location>
        <begin position="2177"/>
        <end position="2188"/>
    </location>
</feature>
<reference evidence="2" key="1">
    <citation type="submission" date="2023-08" db="EMBL/GenBank/DDBJ databases">
        <title>A de novo genome assembly of Solanum verrucosum Schlechtendal, a Mexican diploid species geographically isolated from the other diploid A-genome species in potato relatives.</title>
        <authorList>
            <person name="Hosaka K."/>
        </authorList>
    </citation>
    <scope>NUCLEOTIDE SEQUENCE</scope>
    <source>
        <tissue evidence="2">Young leaves</tissue>
    </source>
</reference>
<feature type="region of interest" description="Disordered" evidence="1">
    <location>
        <begin position="2093"/>
        <end position="2265"/>
    </location>
</feature>
<feature type="region of interest" description="Disordered" evidence="1">
    <location>
        <begin position="659"/>
        <end position="679"/>
    </location>
</feature>
<feature type="compositionally biased region" description="Basic and acidic residues" evidence="1">
    <location>
        <begin position="2130"/>
        <end position="2141"/>
    </location>
</feature>
<proteinExistence type="predicted"/>
<dbReference type="InterPro" id="IPR016024">
    <property type="entry name" value="ARM-type_fold"/>
</dbReference>
<feature type="compositionally biased region" description="Basic and acidic residues" evidence="1">
    <location>
        <begin position="2093"/>
        <end position="2123"/>
    </location>
</feature>
<feature type="compositionally biased region" description="Basic and acidic residues" evidence="1">
    <location>
        <begin position="665"/>
        <end position="679"/>
    </location>
</feature>
<sequence length="2265" mass="255083">MEVELEPRVKPLAFKVKGMSRESPLQKASHVLDSDLRNHWSTGTNTKEWILLELDEPCLLSHIRIYNKSVLEWEISAGLRYKPETFPKVRPRCEAPRRDMMYPMNYTPCRYVRISCLRGSPIAIFFVQLIGITVTGLEPEFQPIVNYLLPHIISSKQDDNDIHLQLLQDITNRLGVFLPQLEADLNSFSDAAEYATRFLAMLAGPLYPILQIVKERETARSVGNVSESEASRNSQPVIALTVSSNFEPRRSRNMSTLIFPTSCYLAFRPDAIFILLRKAYKDSNLGNICRVASWILWKFLGPIIKPPEASHSCSEITTSVPDEGSQSDPSTPPSFADYSDLFGDEFKIPEYTWDSIFSNVLDIGLVEEGILHVLYACVSQPLHCSKLADNASDFWLALPLVQALLPALRPSINSSDPIDEDLSLWKQPFVQKALSQIVGTSSSSVYRPLLRACAGYLSSFSPSNGRAACVLIDLCSGVLAPWMPQVIAKIDLALELLEDLLPVIQGAHHSFARARAALKYIVLALSGVMDDILVKYKDAKHQVLFLVEMLEPYLDPAITPAQSIIAFGNVSSVVLENQEKNCAIALNVIHTAVLKPAVLPSLEAEWRRGSVVPSVLLSVLEPHMQLPSDVDLRQSPSVELLGPQLLNVLPLSSVLRNAGASSRSGSHEDSDAKVDSDMTGKGDIPVEVNLLFSPPELNGISLVSGSLEKKCRDLSSDVKKEINQIVEKSTNNQFDHGLLSAIDNTVEYSNLHDHYFQLVSYRDCQMKASEFRRLALDLHSQCEITPEGHDAAIDALLLAAECYVNPFFMVSSRDSSPIMNKLNTKKPCKNHEVSVLRELFEEDNDFKIVADLERKRDKFVLEIMLEAAELDRKYQQNSAGECMTPYVGNDEKLDLSQQDIKSADAITLLRQNQALICDFLIHRLQKEEHPTHEILLQILLFLLHSGTRLNCPPVLIVDTIIKSAELLNQQLRTFYYQLKEGIVQFNEWKLQAVQRRWILLKRLIIASSGCDEGSELSINYRSGFRFANLVPASAWLQKIPAFSSSTSPLARFLGWMAISRNAKQYQKEKLFLVSDLSQLTYLLSIFSDELAVVGHLEQKDDKKIEESGSNSSSRKGGESCSPQNGDQSFSVIYPDINQFFPNLQKEFEVFGESILEAVALQLRSFSSAIVPDLLCWFSDFCSWPFFREENQPFCRRSTGFAKGFVAKNAKAIVFYVLEAIVAEHMEALVPEVPILMQVLVSLCRSSYCDVSFLSSVLQLVKPIISYSLGKCSANENLVSDDSCLNLESLCFDELFDIIKDENHNTPREDGLCRAMPIFVLASVFPDLSLQRKVELLQSSISCADFASCEPTTSFHDYLCAYQAVIRNCRVLLLETLRGWGVIPYAISPLSEMDSATCDNRSEQHSTFLLDIYSTEMNETNMDDNAVVNKKSHLKVVEVVRFLKDLEALISKLNPTIERCFRIHHKLADSLALVSAESFVYSRCLCLVAEKVPVSEGSEEGILLKMKSISDFTDFWKISLDGLAEMILLLQKNHLWELASVILGSVLAVPQRFSLHSVISNVCSAVKNFLHGAPSIAWRLHSDQWISQLCERGIHTYHECEGSLIDLFSFMICHPEPEQRFIALKHLGRLMSQDEHSGSALLCSSICDKVASSVSKSSACEPIISALVYGTWDQVALLVSSDPSQRLRIHAMALLVNYVPFSERRNLQSFLAAADTVLQCLTKLSQPTCEGPLAQLSIILFASICLYSPVEDISLIPENIWSSIESFALGGNERFPVSLEKRTCQALCRLRNEGDEAKEMLKEALSSNSQQQMDPDFGHTRETILQVYTILVQLGALPQAFITSIKPLRPLSVKESDFWPWKIIWEVKIPYKVACFTCLVAKQVVLNQDKLMERGDGIFSVNKMCKGNSVMQGECPNIWKSMAPTKVKCFTWLVVKRACLTHHEVISDLSTVNSYFDFFSKECHQKVLELEEAEIEMELLQKEKTMQELSAEFKDLHQLPFLTDSARQDNRLQQIKEEIKSLEKAKLKEEVVARRQRKLLDRHARQKFLEEAALREAELLQELDRERMAEVEKEIERQRMLELERTKTRELRHSLDLEKEKQAQRELQRELEQVESGVRSRRDFSSTNSGRPRERYREREMGRAGNEGTRTSTGMTQPETATSSSMVTMPTVVLSGARQFSGQHPTILQSRDRDECGSSYEENFDGSKDSGDTGSIGDADLVSALEGPSMNFGSSQRHGPRGSKPRQIVERRERDGRRESKWERKH</sequence>
<dbReference type="PANTHER" id="PTHR35833">
    <property type="entry name" value="GALACTOSE-BINDING DOMAIN-LIKE, ARMADILLO-TYPE FOLD PROTEIN-RELATED"/>
    <property type="match status" value="1"/>
</dbReference>
<dbReference type="Proteomes" id="UP001234989">
    <property type="component" value="Chromosome 1"/>
</dbReference>
<protein>
    <submittedName>
        <fullName evidence="2">Uncharacterized protein</fullName>
    </submittedName>
</protein>
<keyword evidence="3" id="KW-1185">Reference proteome</keyword>
<feature type="region of interest" description="Disordered" evidence="1">
    <location>
        <begin position="1102"/>
        <end position="1124"/>
    </location>
</feature>
<evidence type="ECO:0000256" key="1">
    <source>
        <dbReference type="SAM" id="MobiDB-lite"/>
    </source>
</evidence>
<dbReference type="PANTHER" id="PTHR35833:SF1">
    <property type="entry name" value="GALACTOSE-BINDING DOMAIN-CONTAINING PROTEIN"/>
    <property type="match status" value="1"/>
</dbReference>
<feature type="compositionally biased region" description="Polar residues" evidence="1">
    <location>
        <begin position="1107"/>
        <end position="1124"/>
    </location>
</feature>
<gene>
    <name evidence="2" type="ORF">MTR67_004356</name>
</gene>
<dbReference type="EMBL" id="CP133612">
    <property type="protein sequence ID" value="WMV10971.1"/>
    <property type="molecule type" value="Genomic_DNA"/>
</dbReference>
<feature type="compositionally biased region" description="Basic and acidic residues" evidence="1">
    <location>
        <begin position="2246"/>
        <end position="2265"/>
    </location>
</feature>
<organism evidence="2 3">
    <name type="scientific">Solanum verrucosum</name>
    <dbReference type="NCBI Taxonomy" id="315347"/>
    <lineage>
        <taxon>Eukaryota</taxon>
        <taxon>Viridiplantae</taxon>
        <taxon>Streptophyta</taxon>
        <taxon>Embryophyta</taxon>
        <taxon>Tracheophyta</taxon>
        <taxon>Spermatophyta</taxon>
        <taxon>Magnoliopsida</taxon>
        <taxon>eudicotyledons</taxon>
        <taxon>Gunneridae</taxon>
        <taxon>Pentapetalae</taxon>
        <taxon>asterids</taxon>
        <taxon>lamiids</taxon>
        <taxon>Solanales</taxon>
        <taxon>Solanaceae</taxon>
        <taxon>Solanoideae</taxon>
        <taxon>Solaneae</taxon>
        <taxon>Solanum</taxon>
    </lineage>
</organism>
<evidence type="ECO:0000313" key="2">
    <source>
        <dbReference type="EMBL" id="WMV10971.1"/>
    </source>
</evidence>
<accession>A0AAF0TA52</accession>
<dbReference type="SUPFAM" id="SSF48371">
    <property type="entry name" value="ARM repeat"/>
    <property type="match status" value="1"/>
</dbReference>
<name>A0AAF0TA52_SOLVR</name>
<evidence type="ECO:0000313" key="3">
    <source>
        <dbReference type="Proteomes" id="UP001234989"/>
    </source>
</evidence>